<accession>A0ACC0VTX4</accession>
<sequence length="123" mass="13200">MPYRNRSRPQLGFCPKRGSDGLMRSRIFCRIPDHQHEGSRKGMGSIRDSDDMEKFTKRFKFDFDLPSLLVGSLAVTGALAATVLAATDSAASGTSAGRGPAGTLPTFPELNSLAGRATLLVKD</sequence>
<protein>
    <submittedName>
        <fullName evidence="1">Uncharacterized protein</fullName>
    </submittedName>
</protein>
<gene>
    <name evidence="1" type="ORF">PsorP6_010488</name>
</gene>
<dbReference type="Proteomes" id="UP001163321">
    <property type="component" value="Chromosome 6"/>
</dbReference>
<evidence type="ECO:0000313" key="2">
    <source>
        <dbReference type="Proteomes" id="UP001163321"/>
    </source>
</evidence>
<organism evidence="1 2">
    <name type="scientific">Peronosclerospora sorghi</name>
    <dbReference type="NCBI Taxonomy" id="230839"/>
    <lineage>
        <taxon>Eukaryota</taxon>
        <taxon>Sar</taxon>
        <taxon>Stramenopiles</taxon>
        <taxon>Oomycota</taxon>
        <taxon>Peronosporomycetes</taxon>
        <taxon>Peronosporales</taxon>
        <taxon>Peronosporaceae</taxon>
        <taxon>Peronosclerospora</taxon>
    </lineage>
</organism>
<proteinExistence type="predicted"/>
<name>A0ACC0VTX4_9STRA</name>
<comment type="caution">
    <text evidence="1">The sequence shown here is derived from an EMBL/GenBank/DDBJ whole genome shotgun (WGS) entry which is preliminary data.</text>
</comment>
<dbReference type="EMBL" id="CM047585">
    <property type="protein sequence ID" value="KAI9909937.1"/>
    <property type="molecule type" value="Genomic_DNA"/>
</dbReference>
<evidence type="ECO:0000313" key="1">
    <source>
        <dbReference type="EMBL" id="KAI9909937.1"/>
    </source>
</evidence>
<keyword evidence="2" id="KW-1185">Reference proteome</keyword>
<reference evidence="1 2" key="1">
    <citation type="journal article" date="2022" name="bioRxiv">
        <title>The genome of the oomycete Peronosclerospora sorghi, a cosmopolitan pathogen of maize and sorghum, is inflated with dispersed pseudogenes.</title>
        <authorList>
            <person name="Fletcher K."/>
            <person name="Martin F."/>
            <person name="Isakeit T."/>
            <person name="Cavanaugh K."/>
            <person name="Magill C."/>
            <person name="Michelmore R."/>
        </authorList>
    </citation>
    <scope>NUCLEOTIDE SEQUENCE [LARGE SCALE GENOMIC DNA]</scope>
    <source>
        <strain evidence="1">P6</strain>
    </source>
</reference>